<evidence type="ECO:0000256" key="3">
    <source>
        <dbReference type="PROSITE-ProRule" id="PRU10133"/>
    </source>
</evidence>
<evidence type="ECO:0000256" key="1">
    <source>
        <dbReference type="ARBA" id="ARBA00022679"/>
    </source>
</evidence>
<evidence type="ECO:0000259" key="5">
    <source>
        <dbReference type="PROSITE" id="PS50127"/>
    </source>
</evidence>
<evidence type="ECO:0000256" key="4">
    <source>
        <dbReference type="RuleBase" id="RU362109"/>
    </source>
</evidence>
<dbReference type="InterPro" id="IPR050113">
    <property type="entry name" value="Ub_conjugating_enzyme"/>
</dbReference>
<dbReference type="SUPFAM" id="SSF54495">
    <property type="entry name" value="UBC-like"/>
    <property type="match status" value="1"/>
</dbReference>
<dbReference type="EMBL" id="JAZGQO010000008">
    <property type="protein sequence ID" value="KAK6180050.1"/>
    <property type="molecule type" value="Genomic_DNA"/>
</dbReference>
<dbReference type="AlphaFoldDB" id="A0AAN8JR62"/>
<dbReference type="InterPro" id="IPR023313">
    <property type="entry name" value="UBQ-conjugating_AS"/>
</dbReference>
<name>A0AAN8JR62_PATCE</name>
<dbReference type="InterPro" id="IPR000608">
    <property type="entry name" value="UBC"/>
</dbReference>
<protein>
    <recommendedName>
        <fullName evidence="5">UBC core domain-containing protein</fullName>
    </recommendedName>
</protein>
<reference evidence="6 7" key="1">
    <citation type="submission" date="2024-01" db="EMBL/GenBank/DDBJ databases">
        <title>The genome of the rayed Mediterranean limpet Patella caerulea (Linnaeus, 1758).</title>
        <authorList>
            <person name="Anh-Thu Weber A."/>
            <person name="Halstead-Nussloch G."/>
        </authorList>
    </citation>
    <scope>NUCLEOTIDE SEQUENCE [LARGE SCALE GENOMIC DNA]</scope>
    <source>
        <strain evidence="6">AATW-2023a</strain>
        <tissue evidence="6">Whole specimen</tissue>
    </source>
</reference>
<evidence type="ECO:0000313" key="7">
    <source>
        <dbReference type="Proteomes" id="UP001347796"/>
    </source>
</evidence>
<keyword evidence="2 4" id="KW-0833">Ubl conjugation pathway</keyword>
<comment type="caution">
    <text evidence="6">The sequence shown here is derived from an EMBL/GenBank/DDBJ whole genome shotgun (WGS) entry which is preliminary data.</text>
</comment>
<feature type="domain" description="UBC core" evidence="5">
    <location>
        <begin position="4"/>
        <end position="153"/>
    </location>
</feature>
<keyword evidence="4" id="KW-0067">ATP-binding</keyword>
<dbReference type="InterPro" id="IPR016135">
    <property type="entry name" value="UBQ-conjugating_enzyme/RWD"/>
</dbReference>
<feature type="active site" description="Glycyl thioester intermediate" evidence="3">
    <location>
        <position position="90"/>
    </location>
</feature>
<dbReference type="GO" id="GO:0016740">
    <property type="term" value="F:transferase activity"/>
    <property type="evidence" value="ECO:0007669"/>
    <property type="project" value="UniProtKB-KW"/>
</dbReference>
<gene>
    <name evidence="6" type="ORF">SNE40_012269</name>
</gene>
<dbReference type="Pfam" id="PF00179">
    <property type="entry name" value="UQ_con"/>
    <property type="match status" value="1"/>
</dbReference>
<dbReference type="CDD" id="cd23806">
    <property type="entry name" value="UBCc_UBE2U"/>
    <property type="match status" value="1"/>
</dbReference>
<dbReference type="Gene3D" id="3.10.110.10">
    <property type="entry name" value="Ubiquitin Conjugating Enzyme"/>
    <property type="match status" value="1"/>
</dbReference>
<dbReference type="PROSITE" id="PS50127">
    <property type="entry name" value="UBC_2"/>
    <property type="match status" value="1"/>
</dbReference>
<dbReference type="PANTHER" id="PTHR24067">
    <property type="entry name" value="UBIQUITIN-CONJUGATING ENZYME E2"/>
    <property type="match status" value="1"/>
</dbReference>
<dbReference type="PROSITE" id="PS00183">
    <property type="entry name" value="UBC_1"/>
    <property type="match status" value="1"/>
</dbReference>
<keyword evidence="7" id="KW-1185">Reference proteome</keyword>
<dbReference type="SMART" id="SM00212">
    <property type="entry name" value="UBCc"/>
    <property type="match status" value="1"/>
</dbReference>
<evidence type="ECO:0000313" key="6">
    <source>
        <dbReference type="EMBL" id="KAK6180050.1"/>
    </source>
</evidence>
<dbReference type="Proteomes" id="UP001347796">
    <property type="component" value="Unassembled WGS sequence"/>
</dbReference>
<accession>A0AAN8JR62</accession>
<comment type="similarity">
    <text evidence="4">Belongs to the ubiquitin-conjugating enzyme family.</text>
</comment>
<sequence>MFSKAHLIIERDYTKFLNDPPWGIELFPLQDDNIYEFVAKIRGLKNTIWEGGLFRVYIRFDENYNLHPPSLCFHSIPFHPNIDAITGRPCVDFLQPENWDKSYSLSFVLLSIQSLLSNPNLRNAVNVEAVAMINENPKRYRQVAANCVAASQRLEAKNAPLEDPRNIKPVEPKYIDESKPVKPSRKISKLSFEDYYSTWCGIATSKSKPSDTNPLLEQLRDRPELQKTHMALPQHDIEEQIKRQVEEHTMLMYGKFTSKPTFDEEKEAKIARLQKMKKIYLPPRVSPLPTSQDILLEHSLPSLHAKEESWEKEVDDLVAWTSNLDTAAID</sequence>
<keyword evidence="4" id="KW-0547">Nucleotide-binding</keyword>
<organism evidence="6 7">
    <name type="scientific">Patella caerulea</name>
    <name type="common">Rayed Mediterranean limpet</name>
    <dbReference type="NCBI Taxonomy" id="87958"/>
    <lineage>
        <taxon>Eukaryota</taxon>
        <taxon>Metazoa</taxon>
        <taxon>Spiralia</taxon>
        <taxon>Lophotrochozoa</taxon>
        <taxon>Mollusca</taxon>
        <taxon>Gastropoda</taxon>
        <taxon>Patellogastropoda</taxon>
        <taxon>Patelloidea</taxon>
        <taxon>Patellidae</taxon>
        <taxon>Patella</taxon>
    </lineage>
</organism>
<proteinExistence type="inferred from homology"/>
<evidence type="ECO:0000256" key="2">
    <source>
        <dbReference type="ARBA" id="ARBA00022786"/>
    </source>
</evidence>
<keyword evidence="1" id="KW-0808">Transferase</keyword>
<dbReference type="GO" id="GO:0005524">
    <property type="term" value="F:ATP binding"/>
    <property type="evidence" value="ECO:0007669"/>
    <property type="project" value="UniProtKB-UniRule"/>
</dbReference>